<reference evidence="1" key="2">
    <citation type="submission" date="2020-09" db="EMBL/GenBank/DDBJ databases">
        <authorList>
            <person name="Sun Q."/>
            <person name="Ohkuma M."/>
        </authorList>
    </citation>
    <scope>NUCLEOTIDE SEQUENCE</scope>
    <source>
        <strain evidence="1">JCM 4369</strain>
    </source>
</reference>
<dbReference type="EMBL" id="BMTD01000034">
    <property type="protein sequence ID" value="GGV28602.1"/>
    <property type="molecule type" value="Genomic_DNA"/>
</dbReference>
<evidence type="ECO:0000313" key="1">
    <source>
        <dbReference type="EMBL" id="GGV28602.1"/>
    </source>
</evidence>
<dbReference type="Gene3D" id="1.10.287.130">
    <property type="match status" value="1"/>
</dbReference>
<accession>A0A918IK38</accession>
<gene>
    <name evidence="1" type="ORF">GCM10010260_81320</name>
</gene>
<proteinExistence type="predicted"/>
<comment type="caution">
    <text evidence="1">The sequence shown here is derived from an EMBL/GenBank/DDBJ whole genome shotgun (WGS) entry which is preliminary data.</text>
</comment>
<keyword evidence="2" id="KW-1185">Reference proteome</keyword>
<dbReference type="AlphaFoldDB" id="A0A918IK38"/>
<protein>
    <submittedName>
        <fullName evidence="1">Uncharacterized protein</fullName>
    </submittedName>
</protein>
<reference evidence="1" key="1">
    <citation type="journal article" date="2014" name="Int. J. Syst. Evol. Microbiol.">
        <title>Complete genome sequence of Corynebacterium casei LMG S-19264T (=DSM 44701T), isolated from a smear-ripened cheese.</title>
        <authorList>
            <consortium name="US DOE Joint Genome Institute (JGI-PGF)"/>
            <person name="Walter F."/>
            <person name="Albersmeier A."/>
            <person name="Kalinowski J."/>
            <person name="Ruckert C."/>
        </authorList>
    </citation>
    <scope>NUCLEOTIDE SEQUENCE</scope>
    <source>
        <strain evidence="1">JCM 4369</strain>
    </source>
</reference>
<name>A0A918IK38_9ACTN</name>
<dbReference type="Proteomes" id="UP000618795">
    <property type="component" value="Unassembled WGS sequence"/>
</dbReference>
<organism evidence="1 2">
    <name type="scientific">Streptomyces filipinensis</name>
    <dbReference type="NCBI Taxonomy" id="66887"/>
    <lineage>
        <taxon>Bacteria</taxon>
        <taxon>Bacillati</taxon>
        <taxon>Actinomycetota</taxon>
        <taxon>Actinomycetes</taxon>
        <taxon>Kitasatosporales</taxon>
        <taxon>Streptomycetaceae</taxon>
        <taxon>Streptomyces</taxon>
    </lineage>
</organism>
<sequence length="49" mass="5270">MVRDELLGRLHANTAVREAAPGLEQHARDGTLTATRAAEQILRASEGTD</sequence>
<evidence type="ECO:0000313" key="2">
    <source>
        <dbReference type="Proteomes" id="UP000618795"/>
    </source>
</evidence>